<organism evidence="1 2">
    <name type="scientific">Mesorhizobium shonense</name>
    <dbReference type="NCBI Taxonomy" id="1209948"/>
    <lineage>
        <taxon>Bacteria</taxon>
        <taxon>Pseudomonadati</taxon>
        <taxon>Pseudomonadota</taxon>
        <taxon>Alphaproteobacteria</taxon>
        <taxon>Hyphomicrobiales</taxon>
        <taxon>Phyllobacteriaceae</taxon>
        <taxon>Mesorhizobium</taxon>
    </lineage>
</organism>
<proteinExistence type="predicted"/>
<accession>A0ABV2I488</accession>
<name>A0ABV2I488_9HYPH</name>
<dbReference type="EMBL" id="JBEPLM010000028">
    <property type="protein sequence ID" value="MET3597680.1"/>
    <property type="molecule type" value="Genomic_DNA"/>
</dbReference>
<evidence type="ECO:0000313" key="1">
    <source>
        <dbReference type="EMBL" id="MET3597680.1"/>
    </source>
</evidence>
<protein>
    <recommendedName>
        <fullName evidence="3">SIR2-like domain-containing protein</fullName>
    </recommendedName>
</protein>
<dbReference type="RefSeq" id="WP_354418077.1">
    <property type="nucleotide sequence ID" value="NZ_JBEPLM010000028.1"/>
</dbReference>
<reference evidence="1 2" key="1">
    <citation type="submission" date="2024-06" db="EMBL/GenBank/DDBJ databases">
        <title>Genomic Encyclopedia of Type Strains, Phase IV (KMG-IV): sequencing the most valuable type-strain genomes for metagenomic binning, comparative biology and taxonomic classification.</title>
        <authorList>
            <person name="Goeker M."/>
        </authorList>
    </citation>
    <scope>NUCLEOTIDE SEQUENCE [LARGE SCALE GENOMIC DNA]</scope>
    <source>
        <strain evidence="1 2">DSM 29846</strain>
    </source>
</reference>
<sequence>MGSVWPEALVREFAERRAVLFLGAGFSIATATADGKSFPSWTQLLLSLAQKLPKAVERTAVQKLIKFQNYLDAAQIIWDQVPAADLRQKIIDTFSLKLSSPQDLYRCIIDVDPHTLTIGLRLS</sequence>
<gene>
    <name evidence="1" type="ORF">ABID26_007106</name>
</gene>
<evidence type="ECO:0000313" key="2">
    <source>
        <dbReference type="Proteomes" id="UP001549036"/>
    </source>
</evidence>
<evidence type="ECO:0008006" key="3">
    <source>
        <dbReference type="Google" id="ProtNLM"/>
    </source>
</evidence>
<comment type="caution">
    <text evidence="1">The sequence shown here is derived from an EMBL/GenBank/DDBJ whole genome shotgun (WGS) entry which is preliminary data.</text>
</comment>
<dbReference type="Proteomes" id="UP001549036">
    <property type="component" value="Unassembled WGS sequence"/>
</dbReference>
<keyword evidence="2" id="KW-1185">Reference proteome</keyword>